<feature type="transmembrane region" description="Helical" evidence="2">
    <location>
        <begin position="12"/>
        <end position="33"/>
    </location>
</feature>
<feature type="transmembrane region" description="Helical" evidence="2">
    <location>
        <begin position="70"/>
        <end position="88"/>
    </location>
</feature>
<dbReference type="RefSeq" id="WP_203766006.1">
    <property type="nucleotide sequence ID" value="NZ_BAAABO010000016.1"/>
</dbReference>
<feature type="compositionally biased region" description="Low complexity" evidence="1">
    <location>
        <begin position="231"/>
        <end position="243"/>
    </location>
</feature>
<accession>A0ABQ3Y682</accession>
<keyword evidence="4" id="KW-1185">Reference proteome</keyword>
<protein>
    <recommendedName>
        <fullName evidence="5">TIGR02234 family membrane protein</fullName>
    </recommendedName>
</protein>
<name>A0ABQ3Y682_9ACTN</name>
<dbReference type="EMBL" id="BOMI01000080">
    <property type="protein sequence ID" value="GID75501.1"/>
    <property type="molecule type" value="Genomic_DNA"/>
</dbReference>
<keyword evidence="2" id="KW-1133">Transmembrane helix</keyword>
<feature type="transmembrane region" description="Helical" evidence="2">
    <location>
        <begin position="100"/>
        <end position="119"/>
    </location>
</feature>
<evidence type="ECO:0000256" key="1">
    <source>
        <dbReference type="SAM" id="MobiDB-lite"/>
    </source>
</evidence>
<feature type="region of interest" description="Disordered" evidence="1">
    <location>
        <begin position="218"/>
        <end position="285"/>
    </location>
</feature>
<feature type="compositionally biased region" description="Gly residues" evidence="1">
    <location>
        <begin position="244"/>
        <end position="262"/>
    </location>
</feature>
<dbReference type="Proteomes" id="UP000609879">
    <property type="component" value="Unassembled WGS sequence"/>
</dbReference>
<keyword evidence="2" id="KW-0812">Transmembrane</keyword>
<organism evidence="3 4">
    <name type="scientific">Paractinoplanes deccanensis</name>
    <dbReference type="NCBI Taxonomy" id="113561"/>
    <lineage>
        <taxon>Bacteria</taxon>
        <taxon>Bacillati</taxon>
        <taxon>Actinomycetota</taxon>
        <taxon>Actinomycetes</taxon>
        <taxon>Micromonosporales</taxon>
        <taxon>Micromonosporaceae</taxon>
        <taxon>Paractinoplanes</taxon>
    </lineage>
</organism>
<evidence type="ECO:0008006" key="5">
    <source>
        <dbReference type="Google" id="ProtNLM"/>
    </source>
</evidence>
<evidence type="ECO:0000313" key="4">
    <source>
        <dbReference type="Proteomes" id="UP000609879"/>
    </source>
</evidence>
<proteinExistence type="predicted"/>
<comment type="caution">
    <text evidence="3">The sequence shown here is derived from an EMBL/GenBank/DDBJ whole genome shotgun (WGS) entry which is preliminary data.</text>
</comment>
<evidence type="ECO:0000256" key="2">
    <source>
        <dbReference type="SAM" id="Phobius"/>
    </source>
</evidence>
<feature type="transmembrane region" description="Helical" evidence="2">
    <location>
        <begin position="161"/>
        <end position="183"/>
    </location>
</feature>
<gene>
    <name evidence="3" type="ORF">Ade02nite_41420</name>
</gene>
<evidence type="ECO:0000313" key="3">
    <source>
        <dbReference type="EMBL" id="GID75501.1"/>
    </source>
</evidence>
<sequence>MTGSEELRGVRVVTLLAWLMVPAGVLLVCAGVLDLSWWASADARRLTAVMAEIKQEYGVNWPALLRDGDAAVTLIVLGVAGMAYGLLAPMIRRGLRWARNWALGVGIAFFLVALMGIGADASQPSYLRDYYETLTWTTQTDRIAEVKAVLYPAWFQWFEDFAQGLGALAALAVVVGLIWATVAHPDHFVGRPRGKRARDGRQEDQWDAALARIRGSGGIDAVHDSRGGAGSSSARTPGRAGSPASGGAGAGGAEGSGPGSGSGAAAIDEDIHRLYRRPPKGDGTG</sequence>
<reference evidence="3 4" key="1">
    <citation type="submission" date="2021-01" db="EMBL/GenBank/DDBJ databases">
        <title>Whole genome shotgun sequence of Actinoplanes deccanensis NBRC 13994.</title>
        <authorList>
            <person name="Komaki H."/>
            <person name="Tamura T."/>
        </authorList>
    </citation>
    <scope>NUCLEOTIDE SEQUENCE [LARGE SCALE GENOMIC DNA]</scope>
    <source>
        <strain evidence="3 4">NBRC 13994</strain>
    </source>
</reference>
<keyword evidence="2" id="KW-0472">Membrane</keyword>